<feature type="compositionally biased region" description="Basic residues" evidence="1">
    <location>
        <begin position="1"/>
        <end position="12"/>
    </location>
</feature>
<dbReference type="EMBL" id="CADCUK010000139">
    <property type="protein sequence ID" value="CAA9380004.1"/>
    <property type="molecule type" value="Genomic_DNA"/>
</dbReference>
<feature type="compositionally biased region" description="Basic residues" evidence="1">
    <location>
        <begin position="252"/>
        <end position="261"/>
    </location>
</feature>
<name>A0A6J4NDS4_9ACTN</name>
<feature type="compositionally biased region" description="Basic residues" evidence="1">
    <location>
        <begin position="124"/>
        <end position="145"/>
    </location>
</feature>
<feature type="compositionally biased region" description="Basic and acidic residues" evidence="1">
    <location>
        <begin position="45"/>
        <end position="62"/>
    </location>
</feature>
<accession>A0A6J4NDS4</accession>
<feature type="compositionally biased region" description="Basic and acidic residues" evidence="1">
    <location>
        <begin position="231"/>
        <end position="251"/>
    </location>
</feature>
<sequence>VDRHQLHPHRRAPCPPDPSAEAPAEPRRAVRALRRGGRRRRAGRRLADAAAELRPHRDRGGDVPRGPDGGAEEHRHLHLERLHRRSGARRAARADAAVVRAAVPLARDGVHRGVPRPARPAHLPVRRRRGAAGLSRLHHPRRHGRPGGARPHPGGGGVHGRDGARRHPGGPEGADGSRTFAGHVEHVGPDQHRHSAGVPHHRPAADERAGAAVQGQLARAVPRRAARRPRAHEVRPRPGQHQGEHHPDPHRRPVLPRHHHSAQLPGPAPRGPQREGDGM</sequence>
<feature type="non-terminal residue" evidence="2">
    <location>
        <position position="1"/>
    </location>
</feature>
<feature type="compositionally biased region" description="Basic residues" evidence="1">
    <location>
        <begin position="76"/>
        <end position="91"/>
    </location>
</feature>
<feature type="region of interest" description="Disordered" evidence="1">
    <location>
        <begin position="1"/>
        <end position="93"/>
    </location>
</feature>
<dbReference type="AlphaFoldDB" id="A0A6J4NDS4"/>
<feature type="region of interest" description="Disordered" evidence="1">
    <location>
        <begin position="110"/>
        <end position="279"/>
    </location>
</feature>
<feature type="compositionally biased region" description="Basic and acidic residues" evidence="1">
    <location>
        <begin position="183"/>
        <end position="193"/>
    </location>
</feature>
<proteinExistence type="predicted"/>
<evidence type="ECO:0000313" key="2">
    <source>
        <dbReference type="EMBL" id="CAA9380004.1"/>
    </source>
</evidence>
<feature type="non-terminal residue" evidence="2">
    <location>
        <position position="279"/>
    </location>
</feature>
<organism evidence="2">
    <name type="scientific">uncultured Nocardioidaceae bacterium</name>
    <dbReference type="NCBI Taxonomy" id="253824"/>
    <lineage>
        <taxon>Bacteria</taxon>
        <taxon>Bacillati</taxon>
        <taxon>Actinomycetota</taxon>
        <taxon>Actinomycetes</taxon>
        <taxon>Propionibacteriales</taxon>
        <taxon>Nocardioidaceae</taxon>
        <taxon>environmental samples</taxon>
    </lineage>
</organism>
<evidence type="ECO:0000256" key="1">
    <source>
        <dbReference type="SAM" id="MobiDB-lite"/>
    </source>
</evidence>
<feature type="compositionally biased region" description="Basic residues" evidence="1">
    <location>
        <begin position="29"/>
        <end position="44"/>
    </location>
</feature>
<gene>
    <name evidence="2" type="ORF">AVDCRST_MAG47-2076</name>
</gene>
<reference evidence="2" key="1">
    <citation type="submission" date="2020-02" db="EMBL/GenBank/DDBJ databases">
        <authorList>
            <person name="Meier V. D."/>
        </authorList>
    </citation>
    <scope>NUCLEOTIDE SEQUENCE</scope>
    <source>
        <strain evidence="2">AVDCRST_MAG47</strain>
    </source>
</reference>
<feature type="compositionally biased region" description="Basic residues" evidence="1">
    <location>
        <begin position="221"/>
        <end position="230"/>
    </location>
</feature>
<protein>
    <submittedName>
        <fullName evidence="2">ABC transporter, permease protein (Cluster 3, basic aa/glutamine/opines)</fullName>
    </submittedName>
</protein>